<proteinExistence type="predicted"/>
<dbReference type="Proteomes" id="UP000002949">
    <property type="component" value="Unassembled WGS sequence"/>
</dbReference>
<reference evidence="1 2" key="1">
    <citation type="journal article" date="2012" name="J. Bacteriol.">
        <title>Draft Genome Sequence of Plant Growth-Promoting Rhizobium Mesorhizobium amorphae, Isolated from Zinc-Lead Mine Tailings.</title>
        <authorList>
            <person name="Hao X."/>
            <person name="Lin Y."/>
            <person name="Johnstone L."/>
            <person name="Baltrus D.A."/>
            <person name="Miller S.J."/>
            <person name="Wei G."/>
            <person name="Rensing C."/>
        </authorList>
    </citation>
    <scope>NUCLEOTIDE SEQUENCE [LARGE SCALE GENOMIC DNA]</scope>
    <source>
        <strain evidence="1 2">CCNWGS0123</strain>
    </source>
</reference>
<sequence length="37" mass="4318">MIEELDEVKRKTLLDLMAKEQEKLKKIEEAEKGKESG</sequence>
<dbReference type="AlphaFoldDB" id="G6Y6J8"/>
<evidence type="ECO:0000313" key="2">
    <source>
        <dbReference type="Proteomes" id="UP000002949"/>
    </source>
</evidence>
<dbReference type="PATRIC" id="fig|1082933.3.peg.1488"/>
<name>G6Y6J8_9HYPH</name>
<protein>
    <submittedName>
        <fullName evidence="1">Uncharacterized protein</fullName>
    </submittedName>
</protein>
<gene>
    <name evidence="1" type="ORF">MEA186_07814</name>
</gene>
<dbReference type="EMBL" id="AGSN01000071">
    <property type="protein sequence ID" value="EHH12688.1"/>
    <property type="molecule type" value="Genomic_DNA"/>
</dbReference>
<keyword evidence="2" id="KW-1185">Reference proteome</keyword>
<accession>G6Y6J8</accession>
<evidence type="ECO:0000313" key="1">
    <source>
        <dbReference type="EMBL" id="EHH12688.1"/>
    </source>
</evidence>
<organism evidence="1 2">
    <name type="scientific">Mesorhizobium amorphae CCNWGS0123</name>
    <dbReference type="NCBI Taxonomy" id="1082933"/>
    <lineage>
        <taxon>Bacteria</taxon>
        <taxon>Pseudomonadati</taxon>
        <taxon>Pseudomonadota</taxon>
        <taxon>Alphaproteobacteria</taxon>
        <taxon>Hyphomicrobiales</taxon>
        <taxon>Phyllobacteriaceae</taxon>
        <taxon>Mesorhizobium</taxon>
    </lineage>
</organism>